<dbReference type="GO" id="GO:0009425">
    <property type="term" value="C:bacterial-type flagellum basal body"/>
    <property type="evidence" value="ECO:0007669"/>
    <property type="project" value="UniProtKB-SubCell"/>
</dbReference>
<dbReference type="PANTHER" id="PTHR30435">
    <property type="entry name" value="FLAGELLAR PROTEIN"/>
    <property type="match status" value="1"/>
</dbReference>
<dbReference type="InterPro" id="IPR020013">
    <property type="entry name" value="Flagellar_FlgE/F/G"/>
</dbReference>
<feature type="domain" description="Flagellar hook protein FlgE D2" evidence="8">
    <location>
        <begin position="211"/>
        <end position="315"/>
    </location>
</feature>
<dbReference type="Pfam" id="PF00460">
    <property type="entry name" value="Flg_bb_rod"/>
    <property type="match status" value="1"/>
</dbReference>
<sequence length="441" mass="47234">MMRSMFSAVSGLQAHQLRMDAIGNNIANVNTVGYKGTRVTFQEVFSQTIRGAGAPQGGRGGTNPQQVGLGVNVASMSTFHVRGSAESTGYNTDLMINGDGFFIVSSDANDQNHTYTRAGNFELDEAGNLITPGGQRVMGNMYDVESGRMGTGLQGLQISKSMTSPPMSTGVPLTDPQDATIPKSVFFGGNLNSDVQPNATLPVLDEFLEDLVDAEGKSSVARDTTFTVYDELGGTHDIRLAFVKTEENKYGVYVVENGVITDRIDHELEFEQGKLSDGTDLVLELTGLGNGASDFTFTVDFGAVTQVSNESDVSADVRVGYKQGNLEDFTIDSSGVITGVFNNGYKRPIGQVAIANFRNPAGLEKIGENMYRNSPNSGEPLVGTPGSGGRGTLNPGTLEMSNVDLSREFTNMITTQRGFQANSRIITTSDEMLQEVVNMKR</sequence>
<dbReference type="Pfam" id="PF22692">
    <property type="entry name" value="LlgE_F_G_D1"/>
    <property type="match status" value="1"/>
</dbReference>
<dbReference type="PANTHER" id="PTHR30435:SF1">
    <property type="entry name" value="FLAGELLAR HOOK PROTEIN FLGE"/>
    <property type="match status" value="1"/>
</dbReference>
<gene>
    <name evidence="10" type="ordered locus">Amet_2716</name>
</gene>
<dbReference type="InterPro" id="IPR011491">
    <property type="entry name" value="FlgE_D2"/>
</dbReference>
<dbReference type="PROSITE" id="PS00588">
    <property type="entry name" value="FLAGELLA_BB_ROD"/>
    <property type="match status" value="1"/>
</dbReference>
<evidence type="ECO:0000256" key="2">
    <source>
        <dbReference type="ARBA" id="ARBA00009677"/>
    </source>
</evidence>
<feature type="domain" description="Flagellar hook protein FlgE/F/G-like D1" evidence="9">
    <location>
        <begin position="95"/>
        <end position="146"/>
    </location>
</feature>
<evidence type="ECO:0000313" key="11">
    <source>
        <dbReference type="Proteomes" id="UP000001572"/>
    </source>
</evidence>
<keyword evidence="11" id="KW-1185">Reference proteome</keyword>
<dbReference type="GO" id="GO:0009424">
    <property type="term" value="C:bacterial-type flagellum hook"/>
    <property type="evidence" value="ECO:0007669"/>
    <property type="project" value="TreeGrafter"/>
</dbReference>
<evidence type="ECO:0000256" key="5">
    <source>
        <dbReference type="RuleBase" id="RU362116"/>
    </source>
</evidence>
<comment type="subcellular location">
    <subcellularLocation>
        <location evidence="1 5">Bacterial flagellum basal body</location>
    </subcellularLocation>
</comment>
<dbReference type="InterPro" id="IPR001444">
    <property type="entry name" value="Flag_bb_rod_N"/>
</dbReference>
<keyword evidence="4 5" id="KW-0975">Bacterial flagellum</keyword>
<name>A6TRQ0_ALKMQ</name>
<dbReference type="AlphaFoldDB" id="A6TRQ0"/>
<dbReference type="KEGG" id="amt:Amet_2716"/>
<evidence type="ECO:0000256" key="3">
    <source>
        <dbReference type="ARBA" id="ARBA00019015"/>
    </source>
</evidence>
<evidence type="ECO:0000259" key="6">
    <source>
        <dbReference type="Pfam" id="PF00460"/>
    </source>
</evidence>
<comment type="similarity">
    <text evidence="2 5">Belongs to the flagella basal body rod proteins family.</text>
</comment>
<dbReference type="eggNOG" id="COG1749">
    <property type="taxonomic scope" value="Bacteria"/>
</dbReference>
<evidence type="ECO:0000259" key="7">
    <source>
        <dbReference type="Pfam" id="PF06429"/>
    </source>
</evidence>
<feature type="domain" description="Flagellar basal body rod protein N-terminal" evidence="6">
    <location>
        <begin position="7"/>
        <end position="35"/>
    </location>
</feature>
<dbReference type="OrthoDB" id="9804559at2"/>
<dbReference type="SUPFAM" id="SSF117143">
    <property type="entry name" value="Flagellar hook protein flgE"/>
    <property type="match status" value="1"/>
</dbReference>
<accession>A6TRQ0</accession>
<evidence type="ECO:0000256" key="1">
    <source>
        <dbReference type="ARBA" id="ARBA00004117"/>
    </source>
</evidence>
<feature type="domain" description="Flagellar basal-body/hook protein C-terminal" evidence="7">
    <location>
        <begin position="395"/>
        <end position="439"/>
    </location>
</feature>
<dbReference type="EMBL" id="CP000724">
    <property type="protein sequence ID" value="ABR48868.1"/>
    <property type="molecule type" value="Genomic_DNA"/>
</dbReference>
<organism evidence="10 11">
    <name type="scientific">Alkaliphilus metalliredigens (strain QYMF)</name>
    <dbReference type="NCBI Taxonomy" id="293826"/>
    <lineage>
        <taxon>Bacteria</taxon>
        <taxon>Bacillati</taxon>
        <taxon>Bacillota</taxon>
        <taxon>Clostridia</taxon>
        <taxon>Peptostreptococcales</taxon>
        <taxon>Natronincolaceae</taxon>
        <taxon>Alkaliphilus</taxon>
    </lineage>
</organism>
<dbReference type="NCBIfam" id="TIGR03506">
    <property type="entry name" value="FlgEFG_subfam"/>
    <property type="match status" value="1"/>
</dbReference>
<dbReference type="Gene3D" id="2.60.98.20">
    <property type="entry name" value="Flagellar hook protein FlgE"/>
    <property type="match status" value="1"/>
</dbReference>
<dbReference type="InterPro" id="IPR037925">
    <property type="entry name" value="FlgE/F/G-like"/>
</dbReference>
<dbReference type="STRING" id="293826.Amet_2716"/>
<evidence type="ECO:0000259" key="8">
    <source>
        <dbReference type="Pfam" id="PF07559"/>
    </source>
</evidence>
<dbReference type="InterPro" id="IPR019776">
    <property type="entry name" value="Flagellar_basal_body_rod_CS"/>
</dbReference>
<dbReference type="RefSeq" id="WP_012063841.1">
    <property type="nucleotide sequence ID" value="NC_009633.1"/>
</dbReference>
<dbReference type="GO" id="GO:0071978">
    <property type="term" value="P:bacterial-type flagellum-dependent swarming motility"/>
    <property type="evidence" value="ECO:0007669"/>
    <property type="project" value="TreeGrafter"/>
</dbReference>
<protein>
    <recommendedName>
        <fullName evidence="3 5">Flagellar hook protein FlgE</fullName>
    </recommendedName>
</protein>
<dbReference type="Pfam" id="PF06429">
    <property type="entry name" value="Flg_bbr_C"/>
    <property type="match status" value="1"/>
</dbReference>
<evidence type="ECO:0000256" key="4">
    <source>
        <dbReference type="ARBA" id="ARBA00023143"/>
    </source>
</evidence>
<dbReference type="InterPro" id="IPR037058">
    <property type="entry name" value="Falgellar_hook_FlgE_sf"/>
</dbReference>
<dbReference type="InterPro" id="IPR053967">
    <property type="entry name" value="LlgE_F_G-like_D1"/>
</dbReference>
<dbReference type="Pfam" id="PF07559">
    <property type="entry name" value="FlgE_D2"/>
    <property type="match status" value="1"/>
</dbReference>
<evidence type="ECO:0000259" key="9">
    <source>
        <dbReference type="Pfam" id="PF22692"/>
    </source>
</evidence>
<dbReference type="GO" id="GO:0005829">
    <property type="term" value="C:cytosol"/>
    <property type="evidence" value="ECO:0007669"/>
    <property type="project" value="TreeGrafter"/>
</dbReference>
<dbReference type="Proteomes" id="UP000001572">
    <property type="component" value="Chromosome"/>
</dbReference>
<reference evidence="11" key="1">
    <citation type="journal article" date="2016" name="Genome Announc.">
        <title>Complete genome sequence of Alkaliphilus metalliredigens strain QYMF, an alkaliphilic and metal-reducing bacterium isolated from borax-contaminated leachate ponds.</title>
        <authorList>
            <person name="Hwang C."/>
            <person name="Copeland A."/>
            <person name="Lucas S."/>
            <person name="Lapidus A."/>
            <person name="Barry K."/>
            <person name="Detter J.C."/>
            <person name="Glavina Del Rio T."/>
            <person name="Hammon N."/>
            <person name="Israni S."/>
            <person name="Dalin E."/>
            <person name="Tice H."/>
            <person name="Pitluck S."/>
            <person name="Chertkov O."/>
            <person name="Brettin T."/>
            <person name="Bruce D."/>
            <person name="Han C."/>
            <person name="Schmutz J."/>
            <person name="Larimer F."/>
            <person name="Land M.L."/>
            <person name="Hauser L."/>
            <person name="Kyrpides N."/>
            <person name="Mikhailova N."/>
            <person name="Ye Q."/>
            <person name="Zhou J."/>
            <person name="Richardson P."/>
            <person name="Fields M.W."/>
        </authorList>
    </citation>
    <scope>NUCLEOTIDE SEQUENCE [LARGE SCALE GENOMIC DNA]</scope>
    <source>
        <strain evidence="11">QYMF</strain>
    </source>
</reference>
<proteinExistence type="inferred from homology"/>
<comment type="function">
    <text evidence="5">A flexible structure which links the flagellar filament to the drive apparatus in the basal body.</text>
</comment>
<dbReference type="InterPro" id="IPR010930">
    <property type="entry name" value="Flg_bb/hook_C_dom"/>
</dbReference>
<evidence type="ECO:0000313" key="10">
    <source>
        <dbReference type="EMBL" id="ABR48868.1"/>
    </source>
</evidence>
<dbReference type="HOGENOM" id="CLU_013687_2_4_9"/>